<reference evidence="2 3" key="2">
    <citation type="journal article" date="2017" name="Syst. Appl. Microbiol.">
        <title>Soybeans inoculated with root zone soils of Canadian native legumes harbour diverse and novel Bradyrhizobium spp. that possess agricultural potential.</title>
        <authorList>
            <person name="Bromfield E.S.P."/>
            <person name="Cloutier S."/>
            <person name="Tambong J.T."/>
            <person name="Tran Thi T.V."/>
        </authorList>
    </citation>
    <scope>NUCLEOTIDE SEQUENCE [LARGE SCALE GENOMIC DNA]</scope>
    <source>
        <strain evidence="2 3">OO99</strain>
    </source>
</reference>
<sequence>MGEQDVSEDEVGPSHLAREPEIAEPDWIASRMVTAISDMPIPAKTAALLQNEMRGPLAERRLSHGGLAVLAEQLLKSLGEA</sequence>
<accession>A0A2U8P4I8</accession>
<gene>
    <name evidence="2" type="ORF">CIT37_10710</name>
</gene>
<dbReference type="Proteomes" id="UP000215703">
    <property type="component" value="Chromosome"/>
</dbReference>
<protein>
    <submittedName>
        <fullName evidence="2">Uncharacterized protein</fullName>
    </submittedName>
</protein>
<organism evidence="2 3">
    <name type="scientific">Bradyrhizobium ottawaense</name>
    <dbReference type="NCBI Taxonomy" id="931866"/>
    <lineage>
        <taxon>Bacteria</taxon>
        <taxon>Pseudomonadati</taxon>
        <taxon>Pseudomonadota</taxon>
        <taxon>Alphaproteobacteria</taxon>
        <taxon>Hyphomicrobiales</taxon>
        <taxon>Nitrobacteraceae</taxon>
        <taxon>Bradyrhizobium</taxon>
    </lineage>
</organism>
<feature type="compositionally biased region" description="Acidic residues" evidence="1">
    <location>
        <begin position="1"/>
        <end position="11"/>
    </location>
</feature>
<dbReference type="AlphaFoldDB" id="A0A2U8P4I8"/>
<reference evidence="2 3" key="1">
    <citation type="journal article" date="2014" name="Int. J. Syst. Evol. Microbiol.">
        <title>Bradyrhizobium ottawaense sp. nov., a symbiotic nitrogen fixing bacterium from root nodules of soybeans in Canada.</title>
        <authorList>
            <person name="Yu X."/>
            <person name="Cloutier S."/>
            <person name="Tambong J.T."/>
            <person name="Bromfield E.S."/>
        </authorList>
    </citation>
    <scope>NUCLEOTIDE SEQUENCE [LARGE SCALE GENOMIC DNA]</scope>
    <source>
        <strain evidence="2 3">OO99</strain>
    </source>
</reference>
<feature type="region of interest" description="Disordered" evidence="1">
    <location>
        <begin position="1"/>
        <end position="23"/>
    </location>
</feature>
<evidence type="ECO:0000256" key="1">
    <source>
        <dbReference type="SAM" id="MobiDB-lite"/>
    </source>
</evidence>
<proteinExistence type="predicted"/>
<evidence type="ECO:0000313" key="2">
    <source>
        <dbReference type="EMBL" id="AWL92629.1"/>
    </source>
</evidence>
<dbReference type="EMBL" id="CP029425">
    <property type="protein sequence ID" value="AWL92629.1"/>
    <property type="molecule type" value="Genomic_DNA"/>
</dbReference>
<evidence type="ECO:0000313" key="3">
    <source>
        <dbReference type="Proteomes" id="UP000215703"/>
    </source>
</evidence>
<name>A0A2U8P4I8_9BRAD</name>